<dbReference type="GO" id="GO:0005615">
    <property type="term" value="C:extracellular space"/>
    <property type="evidence" value="ECO:0007669"/>
    <property type="project" value="TreeGrafter"/>
</dbReference>
<dbReference type="InterPro" id="IPR000294">
    <property type="entry name" value="GLA_domain"/>
</dbReference>
<dbReference type="InterPro" id="IPR017857">
    <property type="entry name" value="Coagulation_fac-like_Gla_dom"/>
</dbReference>
<evidence type="ECO:0000313" key="5">
    <source>
        <dbReference type="Proteomes" id="UP000694620"/>
    </source>
</evidence>
<protein>
    <submittedName>
        <fullName evidence="4">Proline rich Gla (G-carboxyglutamic acid) 1</fullName>
    </submittedName>
</protein>
<gene>
    <name evidence="4" type="primary">prrg1</name>
</gene>
<dbReference type="Ensembl" id="ENSECRT00000013539.1">
    <property type="protein sequence ID" value="ENSECRP00000013308.1"/>
    <property type="gene ID" value="ENSECRG00000008866.1"/>
</dbReference>
<accession>A0A8C4S980</accession>
<dbReference type="SMART" id="SM00069">
    <property type="entry name" value="GLA"/>
    <property type="match status" value="1"/>
</dbReference>
<dbReference type="FunFam" id="4.10.740.10:FF:000001">
    <property type="entry name" value="vitamin K-dependent protein S"/>
    <property type="match status" value="1"/>
</dbReference>
<keyword evidence="2" id="KW-1133">Transmembrane helix</keyword>
<evidence type="ECO:0000259" key="3">
    <source>
        <dbReference type="PROSITE" id="PS50998"/>
    </source>
</evidence>
<dbReference type="GO" id="GO:0005509">
    <property type="term" value="F:calcium ion binding"/>
    <property type="evidence" value="ECO:0007669"/>
    <property type="project" value="InterPro"/>
</dbReference>
<dbReference type="PRINTS" id="PR00001">
    <property type="entry name" value="GLABLOOD"/>
</dbReference>
<dbReference type="PROSITE" id="PS00011">
    <property type="entry name" value="GLA_1"/>
    <property type="match status" value="1"/>
</dbReference>
<dbReference type="PROSITE" id="PS50998">
    <property type="entry name" value="GLA_2"/>
    <property type="match status" value="1"/>
</dbReference>
<feature type="domain" description="Gla" evidence="3">
    <location>
        <begin position="59"/>
        <end position="105"/>
    </location>
</feature>
<proteinExistence type="predicted"/>
<reference evidence="4" key="3">
    <citation type="submission" date="2025-09" db="UniProtKB">
        <authorList>
            <consortium name="Ensembl"/>
        </authorList>
    </citation>
    <scope>IDENTIFICATION</scope>
</reference>
<dbReference type="SUPFAM" id="SSF57630">
    <property type="entry name" value="GLA-domain"/>
    <property type="match status" value="1"/>
</dbReference>
<name>A0A8C4S980_ERPCA</name>
<reference evidence="4" key="2">
    <citation type="submission" date="2025-08" db="UniProtKB">
        <authorList>
            <consortium name="Ensembl"/>
        </authorList>
    </citation>
    <scope>IDENTIFICATION</scope>
</reference>
<evidence type="ECO:0000256" key="2">
    <source>
        <dbReference type="SAM" id="Phobius"/>
    </source>
</evidence>
<keyword evidence="5" id="KW-1185">Reference proteome</keyword>
<sequence>KALSVKELPVTSVYIFVFTKLFLLFCFATHTSILILNVFRVLVFLSPNQANSILQRFPRANSFLEEIKQGNLEQECREEICSYEEAREAFENDEKTKEFWDEYIKNPNSGNGPDSQGNRFQSVYLIVPLLAGLLVILIMLVAIWRCHSRKLFQRGSTFSQRRQQANQMDRNLSLVAIDQVNIPYHPDSSPQSEISGNSGMTLAYMGVDLGPTRLSAGDPPPSYEEATGQTDVQIETTHAHADPPPQYEEIMSTSMSSNVIMSNVK</sequence>
<keyword evidence="1" id="KW-1015">Disulfide bond</keyword>
<evidence type="ECO:0000313" key="4">
    <source>
        <dbReference type="Ensembl" id="ENSECRP00000013308.1"/>
    </source>
</evidence>
<reference evidence="4" key="1">
    <citation type="submission" date="2021-06" db="EMBL/GenBank/DDBJ databases">
        <authorList>
            <consortium name="Wellcome Sanger Institute Data Sharing"/>
        </authorList>
    </citation>
    <scope>NUCLEOTIDE SEQUENCE [LARGE SCALE GENOMIC DNA]</scope>
</reference>
<feature type="transmembrane region" description="Helical" evidence="2">
    <location>
        <begin position="123"/>
        <end position="144"/>
    </location>
</feature>
<organism evidence="4 5">
    <name type="scientific">Erpetoichthys calabaricus</name>
    <name type="common">Rope fish</name>
    <name type="synonym">Calamoichthys calabaricus</name>
    <dbReference type="NCBI Taxonomy" id="27687"/>
    <lineage>
        <taxon>Eukaryota</taxon>
        <taxon>Metazoa</taxon>
        <taxon>Chordata</taxon>
        <taxon>Craniata</taxon>
        <taxon>Vertebrata</taxon>
        <taxon>Euteleostomi</taxon>
        <taxon>Actinopterygii</taxon>
        <taxon>Polypteriformes</taxon>
        <taxon>Polypteridae</taxon>
        <taxon>Erpetoichthys</taxon>
    </lineage>
</organism>
<dbReference type="PANTHER" id="PTHR24278">
    <property type="entry name" value="COAGULATION FACTOR"/>
    <property type="match status" value="1"/>
</dbReference>
<evidence type="ECO:0000256" key="1">
    <source>
        <dbReference type="ARBA" id="ARBA00023157"/>
    </source>
</evidence>
<dbReference type="Proteomes" id="UP000694620">
    <property type="component" value="Chromosome 4"/>
</dbReference>
<dbReference type="InterPro" id="IPR035972">
    <property type="entry name" value="GLA-like_dom_SF"/>
</dbReference>
<dbReference type="AlphaFoldDB" id="A0A8C4S980"/>
<dbReference type="Pfam" id="PF00594">
    <property type="entry name" value="Gla"/>
    <property type="match status" value="1"/>
</dbReference>
<dbReference type="Gene3D" id="4.10.740.10">
    <property type="entry name" value="Coagulation Factor IX"/>
    <property type="match status" value="1"/>
</dbReference>
<feature type="transmembrane region" description="Helical" evidence="2">
    <location>
        <begin position="12"/>
        <end position="39"/>
    </location>
</feature>
<keyword evidence="2" id="KW-0812">Transmembrane</keyword>
<dbReference type="InterPro" id="IPR050442">
    <property type="entry name" value="Peptidase_S1_coag_factors"/>
</dbReference>
<keyword evidence="2" id="KW-0472">Membrane</keyword>
<dbReference type="PANTHER" id="PTHR24278:SF37">
    <property type="entry name" value="TRANSMEMBRANE GAMMA-CARBOXYGLUTAMIC ACID PROTEIN 1"/>
    <property type="match status" value="1"/>
</dbReference>
<dbReference type="GeneTree" id="ENSGT00940000158538"/>